<proteinExistence type="predicted"/>
<keyword evidence="7" id="KW-0675">Receptor</keyword>
<feature type="transmembrane region" description="Helical" evidence="9">
    <location>
        <begin position="20"/>
        <end position="38"/>
    </location>
</feature>
<evidence type="ECO:0000313" key="11">
    <source>
        <dbReference type="Proteomes" id="UP001461498"/>
    </source>
</evidence>
<evidence type="ECO:0000256" key="9">
    <source>
        <dbReference type="SAM" id="Phobius"/>
    </source>
</evidence>
<reference evidence="10 11" key="1">
    <citation type="submission" date="2022-12" db="EMBL/GenBank/DDBJ databases">
        <title>Chromosome-level genome assembly of true bugs.</title>
        <authorList>
            <person name="Ma L."/>
            <person name="Li H."/>
        </authorList>
    </citation>
    <scope>NUCLEOTIDE SEQUENCE [LARGE SCALE GENOMIC DNA]</scope>
    <source>
        <strain evidence="10">Lab_2022b</strain>
    </source>
</reference>
<dbReference type="Proteomes" id="UP001461498">
    <property type="component" value="Unassembled WGS sequence"/>
</dbReference>
<evidence type="ECO:0000256" key="3">
    <source>
        <dbReference type="ARBA" id="ARBA00022692"/>
    </source>
</evidence>
<dbReference type="EMBL" id="JAPXFL010000008">
    <property type="protein sequence ID" value="KAK9503057.1"/>
    <property type="molecule type" value="Genomic_DNA"/>
</dbReference>
<comment type="subcellular location">
    <subcellularLocation>
        <location evidence="1">Membrane</location>
        <topology evidence="1">Multi-pass membrane protein</topology>
    </subcellularLocation>
</comment>
<keyword evidence="2" id="KW-0716">Sensory transduction</keyword>
<keyword evidence="8" id="KW-0807">Transducer</keyword>
<name>A0AAW1CXN3_9HEMI</name>
<evidence type="ECO:0000256" key="6">
    <source>
        <dbReference type="ARBA" id="ARBA00023136"/>
    </source>
</evidence>
<evidence type="ECO:0000256" key="2">
    <source>
        <dbReference type="ARBA" id="ARBA00022606"/>
    </source>
</evidence>
<keyword evidence="4" id="KW-0552">Olfaction</keyword>
<dbReference type="AlphaFoldDB" id="A0AAW1CXN3"/>
<evidence type="ECO:0000313" key="10">
    <source>
        <dbReference type="EMBL" id="KAK9503057.1"/>
    </source>
</evidence>
<sequence length="187" mass="21792">MIDKQRYLGKYIKRKYVNAYIKFIFVTGLTYGVLRPLYEWLTGKYDYAGGSDGVVRNIPLVTWFPFNPESNLHFIAATVQEYYHIFVTCIHAICIEIPVITVSEELCSEFQILAKGVEIFDQRAIALYKILYGNHHRESNQMNKKKLEYCIKLCLKDSVRHHAILKRFSSLISKSPDLIRSADPYPF</sequence>
<evidence type="ECO:0000256" key="1">
    <source>
        <dbReference type="ARBA" id="ARBA00004141"/>
    </source>
</evidence>
<dbReference type="GO" id="GO:0007165">
    <property type="term" value="P:signal transduction"/>
    <property type="evidence" value="ECO:0007669"/>
    <property type="project" value="UniProtKB-KW"/>
</dbReference>
<protein>
    <submittedName>
        <fullName evidence="10">Uncharacterized protein</fullName>
    </submittedName>
</protein>
<gene>
    <name evidence="10" type="ORF">O3M35_011707</name>
</gene>
<comment type="caution">
    <text evidence="10">The sequence shown here is derived from an EMBL/GenBank/DDBJ whole genome shotgun (WGS) entry which is preliminary data.</text>
</comment>
<dbReference type="GO" id="GO:0016020">
    <property type="term" value="C:membrane"/>
    <property type="evidence" value="ECO:0007669"/>
    <property type="project" value="UniProtKB-SubCell"/>
</dbReference>
<keyword evidence="3 9" id="KW-0812">Transmembrane</keyword>
<dbReference type="InterPro" id="IPR004117">
    <property type="entry name" value="7tm6_olfct_rcpt"/>
</dbReference>
<evidence type="ECO:0000256" key="7">
    <source>
        <dbReference type="ARBA" id="ARBA00023170"/>
    </source>
</evidence>
<organism evidence="10 11">
    <name type="scientific">Rhynocoris fuscipes</name>
    <dbReference type="NCBI Taxonomy" id="488301"/>
    <lineage>
        <taxon>Eukaryota</taxon>
        <taxon>Metazoa</taxon>
        <taxon>Ecdysozoa</taxon>
        <taxon>Arthropoda</taxon>
        <taxon>Hexapoda</taxon>
        <taxon>Insecta</taxon>
        <taxon>Pterygota</taxon>
        <taxon>Neoptera</taxon>
        <taxon>Paraneoptera</taxon>
        <taxon>Hemiptera</taxon>
        <taxon>Heteroptera</taxon>
        <taxon>Panheteroptera</taxon>
        <taxon>Cimicomorpha</taxon>
        <taxon>Reduviidae</taxon>
        <taxon>Harpactorinae</taxon>
        <taxon>Harpactorini</taxon>
        <taxon>Rhynocoris</taxon>
    </lineage>
</organism>
<keyword evidence="6 9" id="KW-0472">Membrane</keyword>
<accession>A0AAW1CXN3</accession>
<dbReference type="GO" id="GO:0005549">
    <property type="term" value="F:odorant binding"/>
    <property type="evidence" value="ECO:0007669"/>
    <property type="project" value="InterPro"/>
</dbReference>
<dbReference type="GO" id="GO:0004984">
    <property type="term" value="F:olfactory receptor activity"/>
    <property type="evidence" value="ECO:0007669"/>
    <property type="project" value="InterPro"/>
</dbReference>
<keyword evidence="11" id="KW-1185">Reference proteome</keyword>
<evidence type="ECO:0000256" key="8">
    <source>
        <dbReference type="ARBA" id="ARBA00023224"/>
    </source>
</evidence>
<evidence type="ECO:0000256" key="4">
    <source>
        <dbReference type="ARBA" id="ARBA00022725"/>
    </source>
</evidence>
<keyword evidence="5 9" id="KW-1133">Transmembrane helix</keyword>
<dbReference type="Pfam" id="PF02949">
    <property type="entry name" value="7tm_6"/>
    <property type="match status" value="1"/>
</dbReference>
<evidence type="ECO:0000256" key="5">
    <source>
        <dbReference type="ARBA" id="ARBA00022989"/>
    </source>
</evidence>